<evidence type="ECO:0000313" key="2">
    <source>
        <dbReference type="EMBL" id="MEV8157125.1"/>
    </source>
</evidence>
<feature type="region of interest" description="Disordered" evidence="1">
    <location>
        <begin position="1"/>
        <end position="52"/>
    </location>
</feature>
<sequence length="266" mass="28059">MFGRKKRTGTRDGVVPSGESNAAAETAGTASAEQAQENPRALGPRDESELPGERSEYLDLGALLVKPISGVDVRLEVDQRTQEPRAVNLDFRDGSVQLQPFSAPKSSGLWEEVRAELIAGLRRDNGDPSVTRGSFGLQVDAKFPATTADGRQGYRLARFVGIDGPRWFLRAVFTGGAALPGPTAEVLDDAVRALVVVRGQDPRPPRDLLTLSVPEDATVRRMADSAGQPPAPVADADGVAPRGGDGAPSGPAVQPPRRGPEITEIG</sequence>
<dbReference type="Proteomes" id="UP001553031">
    <property type="component" value="Unassembled WGS sequence"/>
</dbReference>
<organism evidence="2 3">
    <name type="scientific">Kocuria salsicia</name>
    <dbReference type="NCBI Taxonomy" id="664639"/>
    <lineage>
        <taxon>Bacteria</taxon>
        <taxon>Bacillati</taxon>
        <taxon>Actinomycetota</taxon>
        <taxon>Actinomycetes</taxon>
        <taxon>Micrococcales</taxon>
        <taxon>Micrococcaceae</taxon>
        <taxon>Kocuria</taxon>
    </lineage>
</organism>
<protein>
    <submittedName>
        <fullName evidence="2">DUF3710 domain-containing protein</fullName>
    </submittedName>
</protein>
<gene>
    <name evidence="2" type="ORF">AB0O96_02790</name>
</gene>
<reference evidence="2 3" key="1">
    <citation type="submission" date="2024-06" db="EMBL/GenBank/DDBJ databases">
        <title>The Natural Products Discovery Center: Release of the First 8490 Sequenced Strains for Exploring Actinobacteria Biosynthetic Diversity.</title>
        <authorList>
            <person name="Kalkreuter E."/>
            <person name="Kautsar S.A."/>
            <person name="Yang D."/>
            <person name="Bader C.D."/>
            <person name="Teijaro C.N."/>
            <person name="Fluegel L."/>
            <person name="Davis C.M."/>
            <person name="Simpson J.R."/>
            <person name="Lauterbach L."/>
            <person name="Steele A.D."/>
            <person name="Gui C."/>
            <person name="Meng S."/>
            <person name="Li G."/>
            <person name="Viehrig K."/>
            <person name="Ye F."/>
            <person name="Su P."/>
            <person name="Kiefer A.F."/>
            <person name="Nichols A."/>
            <person name="Cepeda A.J."/>
            <person name="Yan W."/>
            <person name="Fan B."/>
            <person name="Jiang Y."/>
            <person name="Adhikari A."/>
            <person name="Zheng C.-J."/>
            <person name="Schuster L."/>
            <person name="Cowan T.M."/>
            <person name="Smanski M.J."/>
            <person name="Chevrette M.G."/>
            <person name="De Carvalho L.P.S."/>
            <person name="Shen B."/>
        </authorList>
    </citation>
    <scope>NUCLEOTIDE SEQUENCE [LARGE SCALE GENOMIC DNA]</scope>
    <source>
        <strain evidence="2 3">NPDC079179</strain>
    </source>
</reference>
<dbReference type="EMBL" id="JBFBLL010000001">
    <property type="protein sequence ID" value="MEV8157125.1"/>
    <property type="molecule type" value="Genomic_DNA"/>
</dbReference>
<feature type="compositionally biased region" description="Low complexity" evidence="1">
    <location>
        <begin position="18"/>
        <end position="37"/>
    </location>
</feature>
<comment type="caution">
    <text evidence="2">The sequence shown here is derived from an EMBL/GenBank/DDBJ whole genome shotgun (WGS) entry which is preliminary data.</text>
</comment>
<feature type="region of interest" description="Disordered" evidence="1">
    <location>
        <begin position="220"/>
        <end position="266"/>
    </location>
</feature>
<dbReference type="RefSeq" id="WP_144942831.1">
    <property type="nucleotide sequence ID" value="NZ_JBFAEN010000003.1"/>
</dbReference>
<accession>A0ABV3K9N3</accession>
<name>A0ABV3K9N3_9MICC</name>
<keyword evidence="3" id="KW-1185">Reference proteome</keyword>
<feature type="compositionally biased region" description="Basic and acidic residues" evidence="1">
    <location>
        <begin position="43"/>
        <end position="52"/>
    </location>
</feature>
<dbReference type="Pfam" id="PF12502">
    <property type="entry name" value="DUF3710"/>
    <property type="match status" value="1"/>
</dbReference>
<proteinExistence type="predicted"/>
<dbReference type="InterPro" id="IPR022183">
    <property type="entry name" value="DUF3710"/>
</dbReference>
<evidence type="ECO:0000256" key="1">
    <source>
        <dbReference type="SAM" id="MobiDB-lite"/>
    </source>
</evidence>
<evidence type="ECO:0000313" key="3">
    <source>
        <dbReference type="Proteomes" id="UP001553031"/>
    </source>
</evidence>